<dbReference type="InterPro" id="IPR035093">
    <property type="entry name" value="RelE/ParE_toxin_dom_sf"/>
</dbReference>
<name>A0A062V564_9EURY</name>
<keyword evidence="3" id="KW-1185">Reference proteome</keyword>
<dbReference type="PATRIC" id="fig|1392998.3.peg.3244"/>
<accession>A0A062V564</accession>
<proteinExistence type="predicted"/>
<dbReference type="Gene3D" id="3.30.2310.20">
    <property type="entry name" value="RelE-like"/>
    <property type="match status" value="1"/>
</dbReference>
<dbReference type="Pfam" id="PF05016">
    <property type="entry name" value="ParE_toxin"/>
    <property type="match status" value="1"/>
</dbReference>
<dbReference type="OrthoDB" id="131336at2157"/>
<evidence type="ECO:0000313" key="3">
    <source>
        <dbReference type="Proteomes" id="UP000027153"/>
    </source>
</evidence>
<sequence length="88" mass="10603">MYILKIKPDLEKALKKLAKKNSKQVEIILKKIDEILLNPHRYKNLRAPLNDWKRVHVDKHFVLIFSVDEESKTVTLEDYDHHDNIYKH</sequence>
<dbReference type="EMBL" id="JMIY01000007">
    <property type="protein sequence ID" value="KCZ70919.1"/>
    <property type="molecule type" value="Genomic_DNA"/>
</dbReference>
<dbReference type="InterPro" id="IPR007712">
    <property type="entry name" value="RelE/ParE_toxin"/>
</dbReference>
<comment type="caution">
    <text evidence="2">The sequence shown here is derived from an EMBL/GenBank/DDBJ whole genome shotgun (WGS) entry which is preliminary data.</text>
</comment>
<keyword evidence="1" id="KW-1277">Toxin-antitoxin system</keyword>
<protein>
    <submittedName>
        <fullName evidence="2">Cytotoxic translational repressor of toxin-antitoxin stability system</fullName>
    </submittedName>
</protein>
<organism evidence="2 3">
    <name type="scientific">Candidatus Methanoperedens nitratireducens</name>
    <dbReference type="NCBI Taxonomy" id="1392998"/>
    <lineage>
        <taxon>Archaea</taxon>
        <taxon>Methanobacteriati</taxon>
        <taxon>Methanobacteriota</taxon>
        <taxon>Stenosarchaea group</taxon>
        <taxon>Methanomicrobia</taxon>
        <taxon>Methanosarcinales</taxon>
        <taxon>ANME-2 cluster</taxon>
        <taxon>Candidatus Methanoperedentaceae</taxon>
        <taxon>Candidatus Methanoperedens</taxon>
    </lineage>
</organism>
<evidence type="ECO:0000256" key="1">
    <source>
        <dbReference type="ARBA" id="ARBA00022649"/>
    </source>
</evidence>
<dbReference type="AlphaFoldDB" id="A0A062V564"/>
<reference evidence="2 3" key="1">
    <citation type="journal article" date="2013" name="Nature">
        <title>Anaerobic oxidation of methane coupled to nitrate reduction in a novel archaeal lineage.</title>
        <authorList>
            <person name="Haroon M.F."/>
            <person name="Hu S."/>
            <person name="Shi Y."/>
            <person name="Imelfort M."/>
            <person name="Keller J."/>
            <person name="Hugenholtz P."/>
            <person name="Yuan Z."/>
            <person name="Tyson G.W."/>
        </authorList>
    </citation>
    <scope>NUCLEOTIDE SEQUENCE [LARGE SCALE GENOMIC DNA]</scope>
    <source>
        <strain evidence="2 3">ANME-2d</strain>
    </source>
</reference>
<dbReference type="RefSeq" id="WP_048092943.1">
    <property type="nucleotide sequence ID" value="NZ_JMIY01000007.1"/>
</dbReference>
<dbReference type="SUPFAM" id="SSF143011">
    <property type="entry name" value="RelE-like"/>
    <property type="match status" value="1"/>
</dbReference>
<dbReference type="Proteomes" id="UP000027153">
    <property type="component" value="Unassembled WGS sequence"/>
</dbReference>
<evidence type="ECO:0000313" key="2">
    <source>
        <dbReference type="EMBL" id="KCZ70919.1"/>
    </source>
</evidence>
<gene>
    <name evidence="2" type="ORF">ANME2D_02945</name>
</gene>